<dbReference type="GO" id="GO:0009252">
    <property type="term" value="P:peptidoglycan biosynthetic process"/>
    <property type="evidence" value="ECO:0007669"/>
    <property type="project" value="UniProtKB-UniPathway"/>
</dbReference>
<dbReference type="PANTHER" id="PTHR36699">
    <property type="entry name" value="LD-TRANSPEPTIDASE"/>
    <property type="match status" value="1"/>
</dbReference>
<evidence type="ECO:0000256" key="4">
    <source>
        <dbReference type="ARBA" id="ARBA00022960"/>
    </source>
</evidence>
<keyword evidence="6 7" id="KW-0961">Cell wall biogenesis/degradation</keyword>
<evidence type="ECO:0000256" key="2">
    <source>
        <dbReference type="ARBA" id="ARBA00005992"/>
    </source>
</evidence>
<evidence type="ECO:0000259" key="8">
    <source>
        <dbReference type="PROSITE" id="PS52029"/>
    </source>
</evidence>
<dbReference type="GO" id="GO:0004180">
    <property type="term" value="F:carboxypeptidase activity"/>
    <property type="evidence" value="ECO:0007669"/>
    <property type="project" value="UniProtKB-ARBA"/>
</dbReference>
<proteinExistence type="inferred from homology"/>
<evidence type="ECO:0000256" key="1">
    <source>
        <dbReference type="ARBA" id="ARBA00004752"/>
    </source>
</evidence>
<dbReference type="Gene3D" id="2.40.440.10">
    <property type="entry name" value="L,D-transpeptidase catalytic domain-like"/>
    <property type="match status" value="1"/>
</dbReference>
<keyword evidence="5 7" id="KW-0573">Peptidoglycan synthesis</keyword>
<accession>A0A6S6T457</accession>
<dbReference type="InterPro" id="IPR038063">
    <property type="entry name" value="Transpep_catalytic_dom"/>
</dbReference>
<dbReference type="SUPFAM" id="SSF141523">
    <property type="entry name" value="L,D-transpeptidase catalytic domain-like"/>
    <property type="match status" value="1"/>
</dbReference>
<dbReference type="Pfam" id="PF03734">
    <property type="entry name" value="YkuD"/>
    <property type="match status" value="1"/>
</dbReference>
<dbReference type="AlphaFoldDB" id="A0A6S6T457"/>
<evidence type="ECO:0000256" key="3">
    <source>
        <dbReference type="ARBA" id="ARBA00022679"/>
    </source>
</evidence>
<sequence length="220" mass="25029">MVQVTKKINIKQKARMKTGVKIEERMKIKLIYMIIAVTLMLSGCKKEPVYYGKPDNTPYATKECIKELSKGAELRGKPVDKLVAFKKKRRLYAYAQGKLVGEFPFSLGKNGDKGDKVQVGDYRTPEGNYKIVRKKCDNRLYKSLMISYPNHSDRKRARKRGVNPGGYITIHGQPKWNADGRGDRYTLANDWTEGCLAVPNKAMDRLWVAVKNGVKIEIKA</sequence>
<evidence type="ECO:0000313" key="9">
    <source>
        <dbReference type="EMBL" id="CAA6813035.1"/>
    </source>
</evidence>
<evidence type="ECO:0000256" key="7">
    <source>
        <dbReference type="PROSITE-ProRule" id="PRU01373"/>
    </source>
</evidence>
<keyword evidence="3" id="KW-0808">Transferase</keyword>
<protein>
    <recommendedName>
        <fullName evidence="8">L,D-TPase catalytic domain-containing protein</fullName>
    </recommendedName>
</protein>
<name>A0A6S6T457_9BACT</name>
<dbReference type="EMBL" id="CACVAS010000058">
    <property type="protein sequence ID" value="CAA6813035.1"/>
    <property type="molecule type" value="Genomic_DNA"/>
</dbReference>
<comment type="pathway">
    <text evidence="1 7">Cell wall biogenesis; peptidoglycan biosynthesis.</text>
</comment>
<gene>
    <name evidence="9" type="ORF">HELGO_WM353</name>
</gene>
<dbReference type="UniPathway" id="UPA00219"/>
<evidence type="ECO:0000256" key="6">
    <source>
        <dbReference type="ARBA" id="ARBA00023316"/>
    </source>
</evidence>
<feature type="domain" description="L,D-TPase catalytic" evidence="8">
    <location>
        <begin position="80"/>
        <end position="219"/>
    </location>
</feature>
<feature type="active site" description="Proton donor/acceptor" evidence="7">
    <location>
        <position position="171"/>
    </location>
</feature>
<evidence type="ECO:0000256" key="5">
    <source>
        <dbReference type="ARBA" id="ARBA00022984"/>
    </source>
</evidence>
<dbReference type="GO" id="GO:0016740">
    <property type="term" value="F:transferase activity"/>
    <property type="evidence" value="ECO:0007669"/>
    <property type="project" value="UniProtKB-KW"/>
</dbReference>
<dbReference type="InterPro" id="IPR005490">
    <property type="entry name" value="LD_TPept_cat_dom"/>
</dbReference>
<keyword evidence="4 7" id="KW-0133">Cell shape</keyword>
<dbReference type="PROSITE" id="PS52029">
    <property type="entry name" value="LD_TPASE"/>
    <property type="match status" value="1"/>
</dbReference>
<reference evidence="9" key="1">
    <citation type="submission" date="2020-01" db="EMBL/GenBank/DDBJ databases">
        <authorList>
            <person name="Meier V. D."/>
            <person name="Meier V D."/>
        </authorList>
    </citation>
    <scope>NUCLEOTIDE SEQUENCE</scope>
    <source>
        <strain evidence="9">HLG_WM_MAG_01</strain>
    </source>
</reference>
<organism evidence="9">
    <name type="scientific">uncultured Sulfurovum sp</name>
    <dbReference type="NCBI Taxonomy" id="269237"/>
    <lineage>
        <taxon>Bacteria</taxon>
        <taxon>Pseudomonadati</taxon>
        <taxon>Campylobacterota</taxon>
        <taxon>Epsilonproteobacteria</taxon>
        <taxon>Campylobacterales</taxon>
        <taxon>Sulfurovaceae</taxon>
        <taxon>Sulfurovum</taxon>
        <taxon>environmental samples</taxon>
    </lineage>
</organism>
<dbReference type="GO" id="GO:0008360">
    <property type="term" value="P:regulation of cell shape"/>
    <property type="evidence" value="ECO:0007669"/>
    <property type="project" value="UniProtKB-UniRule"/>
</dbReference>
<dbReference type="GO" id="GO:0071555">
    <property type="term" value="P:cell wall organization"/>
    <property type="evidence" value="ECO:0007669"/>
    <property type="project" value="UniProtKB-UniRule"/>
</dbReference>
<dbReference type="CDD" id="cd16913">
    <property type="entry name" value="YkuD_like"/>
    <property type="match status" value="1"/>
</dbReference>
<feature type="active site" description="Nucleophile" evidence="7">
    <location>
        <position position="195"/>
    </location>
</feature>
<comment type="similarity">
    <text evidence="2">Belongs to the YkuD family.</text>
</comment>
<dbReference type="PANTHER" id="PTHR36699:SF1">
    <property type="entry name" value="L,D-TRANSPEPTIDASE YAFK-RELATED"/>
    <property type="match status" value="1"/>
</dbReference>